<feature type="region of interest" description="Disordered" evidence="1">
    <location>
        <begin position="415"/>
        <end position="439"/>
    </location>
</feature>
<evidence type="ECO:0000313" key="3">
    <source>
        <dbReference type="EMBL" id="CEG48001.1"/>
    </source>
</evidence>
<proteinExistence type="predicted"/>
<feature type="compositionally biased region" description="Basic and acidic residues" evidence="1">
    <location>
        <begin position="1"/>
        <end position="10"/>
    </location>
</feature>
<dbReference type="InterPro" id="IPR028045">
    <property type="entry name" value="HROB"/>
</dbReference>
<reference evidence="4" key="1">
    <citation type="submission" date="2014-09" db="EMBL/GenBank/DDBJ databases">
        <authorList>
            <person name="Sharma Rahul"/>
            <person name="Thines Marco"/>
        </authorList>
    </citation>
    <scope>NUCLEOTIDE SEQUENCE [LARGE SCALE GENOMIC DNA]</scope>
</reference>
<dbReference type="RefSeq" id="XP_024584370.1">
    <property type="nucleotide sequence ID" value="XM_024719031.1"/>
</dbReference>
<evidence type="ECO:0000256" key="1">
    <source>
        <dbReference type="SAM" id="MobiDB-lite"/>
    </source>
</evidence>
<dbReference type="AlphaFoldDB" id="A0A0P1AZV0"/>
<feature type="compositionally biased region" description="Polar residues" evidence="1">
    <location>
        <begin position="251"/>
        <end position="283"/>
    </location>
</feature>
<dbReference type="GeneID" id="36400538"/>
<feature type="region of interest" description="Disordered" evidence="1">
    <location>
        <begin position="242"/>
        <end position="314"/>
    </location>
</feature>
<dbReference type="Proteomes" id="UP000054928">
    <property type="component" value="Unassembled WGS sequence"/>
</dbReference>
<dbReference type="OrthoDB" id="21443at2759"/>
<dbReference type="InterPro" id="IPR058570">
    <property type="entry name" value="HROB_OB"/>
</dbReference>
<dbReference type="PANTHER" id="PTHR14523:SF1">
    <property type="entry name" value="HOMOLOGOUS RECOMBINATION OB-FOLD PROTEIN"/>
    <property type="match status" value="1"/>
</dbReference>
<dbReference type="OMA" id="ESGLGKW"/>
<dbReference type="PANTHER" id="PTHR14523">
    <property type="entry name" value="UNCHARACTERIZED PROTEIN C17ORF53 HOMOLOG"/>
    <property type="match status" value="1"/>
</dbReference>
<evidence type="ECO:0000259" key="2">
    <source>
        <dbReference type="Pfam" id="PF15072"/>
    </source>
</evidence>
<feature type="region of interest" description="Disordered" evidence="1">
    <location>
        <begin position="1"/>
        <end position="41"/>
    </location>
</feature>
<feature type="domain" description="Homologous recombination OB-fold protein OB-fold" evidence="2">
    <location>
        <begin position="131"/>
        <end position="219"/>
    </location>
</feature>
<feature type="compositionally biased region" description="Polar residues" evidence="1">
    <location>
        <begin position="362"/>
        <end position="373"/>
    </location>
</feature>
<keyword evidence="4" id="KW-1185">Reference proteome</keyword>
<dbReference type="GO" id="GO:0000725">
    <property type="term" value="P:recombinational repair"/>
    <property type="evidence" value="ECO:0007669"/>
    <property type="project" value="InterPro"/>
</dbReference>
<dbReference type="EMBL" id="CCYD01002887">
    <property type="protein sequence ID" value="CEG48001.1"/>
    <property type="molecule type" value="Genomic_DNA"/>
</dbReference>
<accession>A0A0P1AZV0</accession>
<dbReference type="Pfam" id="PF15072">
    <property type="entry name" value="HROB"/>
    <property type="match status" value="1"/>
</dbReference>
<dbReference type="STRING" id="4781.A0A0P1AZV0"/>
<evidence type="ECO:0000313" key="4">
    <source>
        <dbReference type="Proteomes" id="UP000054928"/>
    </source>
</evidence>
<sequence>MRGSGNEKRALNNNDNENSSSGGKRPRREEGNVESQPSILKWMHRVPGPLQDVMKKRTEQLKNSQGEDSRHRTNSDRYSVNIATGHFTESFKKLALATAWMLIMFVALGNIRISSLKCSVGSIVESDEALTKIPQLLVLLKSVRYVDEEIVAVLHDPTGEVEGYFHRELVEQIGPALVAGVGILLSKVSVFTPTDAPVTGRRKSYLNIIPRNIRQVFVPKEQMNMTTDDPVSIFNKEKEIEAAQDSDVDDNQTLRTEQAAQQSLQQSTMRNSSAELTYLSQRQVIHRNPPVRVDSASSTTVSRKGAALSKAQGHETGLGKWQWSKLLRKTTNGEASEDGSRMQERQSFLDASSRLVRLITKQNTNQMSCASSTSKKESPASPNLKKTALVRFESQASISRKDNLNNGEEELKCDVESNLKTDVDNNCNNSDGEDEDDDW</sequence>
<feature type="compositionally biased region" description="Low complexity" evidence="1">
    <location>
        <begin position="12"/>
        <end position="21"/>
    </location>
</feature>
<protein>
    <recommendedName>
        <fullName evidence="2">Homologous recombination OB-fold protein OB-fold domain-containing protein</fullName>
    </recommendedName>
</protein>
<feature type="region of interest" description="Disordered" evidence="1">
    <location>
        <begin position="362"/>
        <end position="386"/>
    </location>
</feature>
<name>A0A0P1AZV0_PLAHL</name>
<organism evidence="3 4">
    <name type="scientific">Plasmopara halstedii</name>
    <name type="common">Downy mildew of sunflower</name>
    <dbReference type="NCBI Taxonomy" id="4781"/>
    <lineage>
        <taxon>Eukaryota</taxon>
        <taxon>Sar</taxon>
        <taxon>Stramenopiles</taxon>
        <taxon>Oomycota</taxon>
        <taxon>Peronosporomycetes</taxon>
        <taxon>Peronosporales</taxon>
        <taxon>Peronosporaceae</taxon>
        <taxon>Plasmopara</taxon>
    </lineage>
</organism>